<organism evidence="2 3">
    <name type="scientific">Noviherbaspirillum suwonense</name>
    <dbReference type="NCBI Taxonomy" id="1224511"/>
    <lineage>
        <taxon>Bacteria</taxon>
        <taxon>Pseudomonadati</taxon>
        <taxon>Pseudomonadota</taxon>
        <taxon>Betaproteobacteria</taxon>
        <taxon>Burkholderiales</taxon>
        <taxon>Oxalobacteraceae</taxon>
        <taxon>Noviherbaspirillum</taxon>
    </lineage>
</organism>
<name>A0ABY1Q4P7_9BURK</name>
<proteinExistence type="predicted"/>
<dbReference type="EMBL" id="FXUL01000005">
    <property type="protein sequence ID" value="SMP57768.1"/>
    <property type="molecule type" value="Genomic_DNA"/>
</dbReference>
<reference evidence="2 3" key="1">
    <citation type="submission" date="2017-05" db="EMBL/GenBank/DDBJ databases">
        <authorList>
            <person name="Varghese N."/>
            <person name="Submissions S."/>
        </authorList>
    </citation>
    <scope>NUCLEOTIDE SEQUENCE [LARGE SCALE GENOMIC DNA]</scope>
    <source>
        <strain evidence="2 3">DSM 26001</strain>
    </source>
</reference>
<gene>
    <name evidence="2" type="ORF">SAMN06295970_105160</name>
</gene>
<evidence type="ECO:0000313" key="3">
    <source>
        <dbReference type="Proteomes" id="UP001158049"/>
    </source>
</evidence>
<keyword evidence="1" id="KW-0732">Signal</keyword>
<dbReference type="SUPFAM" id="SSF53850">
    <property type="entry name" value="Periplasmic binding protein-like II"/>
    <property type="match status" value="1"/>
</dbReference>
<dbReference type="Proteomes" id="UP001158049">
    <property type="component" value="Unassembled WGS sequence"/>
</dbReference>
<dbReference type="PANTHER" id="PTHR30024">
    <property type="entry name" value="ALIPHATIC SULFONATES-BINDING PROTEIN-RELATED"/>
    <property type="match status" value="1"/>
</dbReference>
<accession>A0ABY1Q4P7</accession>
<dbReference type="Gene3D" id="3.40.190.10">
    <property type="entry name" value="Periplasmic binding protein-like II"/>
    <property type="match status" value="2"/>
</dbReference>
<comment type="caution">
    <text evidence="2">The sequence shown here is derived from an EMBL/GenBank/DDBJ whole genome shotgun (WGS) entry which is preliminary data.</text>
</comment>
<feature type="signal peptide" evidence="1">
    <location>
        <begin position="1"/>
        <end position="25"/>
    </location>
</feature>
<evidence type="ECO:0000313" key="2">
    <source>
        <dbReference type="EMBL" id="SMP57768.1"/>
    </source>
</evidence>
<sequence>MKLFTLTQIAFTVAAGLAAVSPAHADDKVRVGVFGSSSALPYFVGVERGFFKEAGITVETVMLASAPLIVQSMVTGDIDAASNLVTLEGANISQRRPNTLTYISLNGQNAQYITEQFVVKAGSQAKSLKDLKGAKLFSAPGPANVGTAKAVLKSIGLEENKDYTIQEQQLSVHLGALQAGTFDAGYTLEPVASTMIKQGVARRLEAGVISTHLLGNASSQAFAAGGALSNKLIAERPDVAARFAKAWAKSVAAANTDASARSLLAKDMNVPADMTATVPLTNFVMVKDLTPVQKTDFQKFVDIGVALGVVKGAVDTGTIIKGM</sequence>
<keyword evidence="3" id="KW-1185">Reference proteome</keyword>
<dbReference type="RefSeq" id="WP_283442023.1">
    <property type="nucleotide sequence ID" value="NZ_FXUL01000005.1"/>
</dbReference>
<protein>
    <submittedName>
        <fullName evidence="2">NitT/TauT family transport system substrate-binding protein</fullName>
    </submittedName>
</protein>
<feature type="chain" id="PRO_5047192897" evidence="1">
    <location>
        <begin position="26"/>
        <end position="323"/>
    </location>
</feature>
<dbReference type="Pfam" id="PF13379">
    <property type="entry name" value="NMT1_2"/>
    <property type="match status" value="1"/>
</dbReference>
<evidence type="ECO:0000256" key="1">
    <source>
        <dbReference type="SAM" id="SignalP"/>
    </source>
</evidence>